<protein>
    <recommendedName>
        <fullName evidence="5">Methionyl-tRNA formyltransferase</fullName>
    </recommendedName>
</protein>
<gene>
    <name evidence="3" type="ORF">KEC16_18545</name>
</gene>
<evidence type="ECO:0008006" key="5">
    <source>
        <dbReference type="Google" id="ProtNLM"/>
    </source>
</evidence>
<dbReference type="PANTHER" id="PTHR11138">
    <property type="entry name" value="METHIONYL-TRNA FORMYLTRANSFERASE"/>
    <property type="match status" value="1"/>
</dbReference>
<dbReference type="PANTHER" id="PTHR11138:SF5">
    <property type="entry name" value="METHIONYL-TRNA FORMYLTRANSFERASE, MITOCHONDRIAL"/>
    <property type="match status" value="1"/>
</dbReference>
<dbReference type="InterPro" id="IPR005793">
    <property type="entry name" value="Formyl_trans_C"/>
</dbReference>
<organism evidence="3 4">
    <name type="scientific">Magnetospirillum sulfuroxidans</name>
    <dbReference type="NCBI Taxonomy" id="611300"/>
    <lineage>
        <taxon>Bacteria</taxon>
        <taxon>Pseudomonadati</taxon>
        <taxon>Pseudomonadota</taxon>
        <taxon>Alphaproteobacteria</taxon>
        <taxon>Rhodospirillales</taxon>
        <taxon>Rhodospirillaceae</taxon>
        <taxon>Magnetospirillum</taxon>
    </lineage>
</organism>
<dbReference type="CDD" id="cd08702">
    <property type="entry name" value="Arna_FMT_C"/>
    <property type="match status" value="1"/>
</dbReference>
<dbReference type="Gene3D" id="3.40.50.12230">
    <property type="match status" value="1"/>
</dbReference>
<dbReference type="InterPro" id="IPR002376">
    <property type="entry name" value="Formyl_transf_N"/>
</dbReference>
<feature type="domain" description="Formyl transferase N-terminal" evidence="1">
    <location>
        <begin position="26"/>
        <end position="170"/>
    </location>
</feature>
<accession>A0ABS5IH38</accession>
<dbReference type="SUPFAM" id="SSF50486">
    <property type="entry name" value="FMT C-terminal domain-like"/>
    <property type="match status" value="1"/>
</dbReference>
<dbReference type="InterPro" id="IPR036477">
    <property type="entry name" value="Formyl_transf_N_sf"/>
</dbReference>
<reference evidence="3 4" key="1">
    <citation type="submission" date="2021-04" db="EMBL/GenBank/DDBJ databases">
        <title>Magnetospirillum sulfuroxidans sp. nov., a facultative chemolithoautotrophic sulfur-oxidizing alphaproteobacterium isolated from freshwater sediment and proposals for Paramagetospirillum gen. nov., and Magnetospirillaceae fam. nov.</title>
        <authorList>
            <person name="Koziaeva V."/>
            <person name="Geelhoed J.S."/>
            <person name="Sorokin D.Y."/>
            <person name="Grouzdev D.S."/>
        </authorList>
    </citation>
    <scope>NUCLEOTIDE SEQUENCE [LARGE SCALE GENOMIC DNA]</scope>
    <source>
        <strain evidence="3 4">J10</strain>
    </source>
</reference>
<name>A0ABS5IH38_9PROT</name>
<dbReference type="EMBL" id="JAGTUF010000030">
    <property type="protein sequence ID" value="MBR9973730.1"/>
    <property type="molecule type" value="Genomic_DNA"/>
</dbReference>
<evidence type="ECO:0000313" key="3">
    <source>
        <dbReference type="EMBL" id="MBR9973730.1"/>
    </source>
</evidence>
<dbReference type="InterPro" id="IPR011034">
    <property type="entry name" value="Formyl_transferase-like_C_sf"/>
</dbReference>
<keyword evidence="4" id="KW-1185">Reference proteome</keyword>
<dbReference type="SUPFAM" id="SSF53328">
    <property type="entry name" value="Formyltransferase"/>
    <property type="match status" value="1"/>
</dbReference>
<dbReference type="CDD" id="cd08651">
    <property type="entry name" value="FMT_core_like_4"/>
    <property type="match status" value="1"/>
</dbReference>
<dbReference type="Proteomes" id="UP000680714">
    <property type="component" value="Unassembled WGS sequence"/>
</dbReference>
<evidence type="ECO:0000313" key="4">
    <source>
        <dbReference type="Proteomes" id="UP000680714"/>
    </source>
</evidence>
<evidence type="ECO:0000259" key="2">
    <source>
        <dbReference type="Pfam" id="PF02911"/>
    </source>
</evidence>
<dbReference type="RefSeq" id="WP_211551731.1">
    <property type="nucleotide sequence ID" value="NZ_JAGTUF010000030.1"/>
</dbReference>
<dbReference type="Pfam" id="PF00551">
    <property type="entry name" value="Formyl_trans_N"/>
    <property type="match status" value="1"/>
</dbReference>
<comment type="caution">
    <text evidence="3">The sequence shown here is derived from an EMBL/GenBank/DDBJ whole genome shotgun (WGS) entry which is preliminary data.</text>
</comment>
<dbReference type="Pfam" id="PF02911">
    <property type="entry name" value="Formyl_trans_C"/>
    <property type="match status" value="1"/>
</dbReference>
<evidence type="ECO:0000259" key="1">
    <source>
        <dbReference type="Pfam" id="PF00551"/>
    </source>
</evidence>
<feature type="domain" description="Formyl transferase C-terminal" evidence="2">
    <location>
        <begin position="201"/>
        <end position="282"/>
    </location>
</feature>
<proteinExistence type="predicted"/>
<sequence>MKAAFIGCVDFSHDMLTRLLARGVEVVGVVTRRASSFNADFRSLAELTEPRGIPCLFVEGNDQNAITDAVRTWNPDVIFCLGWSFLLKPELLALPRFGVIGYHPAQLPRNRGRHPLIWALALGLDETGSTFFLMDDGADSGDIISQRRISITEQDDAASLYRKITDAAEDQLDDIILGLISGRLDRRPQDHARATYWRKRSRADGQIDWRMPVAGIRNLVRALNRPYVGAHCIWHGQDVKVWHAEPAAAASDLEPGRVIEVVHGDIVVKCGDGAVRLVEHEFPTLPHLGECL</sequence>